<dbReference type="Proteomes" id="UP001155241">
    <property type="component" value="Unassembled WGS sequence"/>
</dbReference>
<gene>
    <name evidence="1" type="ORF">NG895_29520</name>
</gene>
<protein>
    <submittedName>
        <fullName evidence="1">DUF3375 domain-containing protein</fullName>
    </submittedName>
</protein>
<name>A0A9X2FF69_9BACT</name>
<comment type="caution">
    <text evidence="1">The sequence shown here is derived from an EMBL/GenBank/DDBJ whole genome shotgun (WGS) entry which is preliminary data.</text>
</comment>
<evidence type="ECO:0000313" key="1">
    <source>
        <dbReference type="EMBL" id="MCO6048062.1"/>
    </source>
</evidence>
<sequence length="500" mass="56243">MKLDRLVSFFSTNPAARLLRSPHAAQIAFFLHCQFKQGDAITIGHAELVQRLADFLDELHASEPECLADRPENYLNDWTSAGVRWLRRYHDAEHAEPVYELTPHTEEVLKFLHQLLEQGVGFVGTESRLKRIIDALSDIVVRSSADPEQRLAHLRAERRRLDEEIAAIESGTDVETYSATAIRERFADAVSDLTSLQGDFRAVEESFKAITREVQQRQNDANTARGEILGHALAAEDRLKFADQGVSFNEFVRLILSPAKQEQLEAIVAELQEIDALAEQSGGMERVRGMISHLADEAEKVLRTTRRLSATLRRLLDVRSNTSRQRVAEVLAQIKTTARKLADHPPGDEVGLQLATQVHLGNPMERTFWTAPTEFDVRELLQHQPDELDRFAAFRHFAALERLDWKRMRANVERAVADSAHQVSLPELLETYPVASGAIELLGYLQLAHDGGHDVDTDELHIVQVQTITGEQVAYEVPRVVFLAKHLRQSKQPAAAGAIE</sequence>
<evidence type="ECO:0000313" key="2">
    <source>
        <dbReference type="Proteomes" id="UP001155241"/>
    </source>
</evidence>
<accession>A0A9X2FF69</accession>
<dbReference type="AlphaFoldDB" id="A0A9X2FF69"/>
<dbReference type="EMBL" id="JAMXLR010000095">
    <property type="protein sequence ID" value="MCO6048062.1"/>
    <property type="molecule type" value="Genomic_DNA"/>
</dbReference>
<organism evidence="1 2">
    <name type="scientific">Aeoliella straminimaris</name>
    <dbReference type="NCBI Taxonomy" id="2954799"/>
    <lineage>
        <taxon>Bacteria</taxon>
        <taxon>Pseudomonadati</taxon>
        <taxon>Planctomycetota</taxon>
        <taxon>Planctomycetia</taxon>
        <taxon>Pirellulales</taxon>
        <taxon>Lacipirellulaceae</taxon>
        <taxon>Aeoliella</taxon>
    </lineage>
</organism>
<dbReference type="Pfam" id="PF11855">
    <property type="entry name" value="DUF3375"/>
    <property type="match status" value="1"/>
</dbReference>
<keyword evidence="2" id="KW-1185">Reference proteome</keyword>
<dbReference type="InterPro" id="IPR021804">
    <property type="entry name" value="DUF3375"/>
</dbReference>
<proteinExistence type="predicted"/>
<dbReference type="RefSeq" id="WP_252856175.1">
    <property type="nucleotide sequence ID" value="NZ_JAMXLR010000095.1"/>
</dbReference>
<reference evidence="1" key="1">
    <citation type="submission" date="2022-06" db="EMBL/GenBank/DDBJ databases">
        <title>Aeoliella straminimaris, a novel planctomycete from sediments.</title>
        <authorList>
            <person name="Vitorino I.R."/>
            <person name="Lage O.M."/>
        </authorList>
    </citation>
    <scope>NUCLEOTIDE SEQUENCE</scope>
    <source>
        <strain evidence="1">ICT_H6.2</strain>
    </source>
</reference>